<protein>
    <submittedName>
        <fullName evidence="2">Uncharacterized protein</fullName>
    </submittedName>
</protein>
<gene>
    <name evidence="2" type="ORF">NA56DRAFT_576851</name>
</gene>
<feature type="non-terminal residue" evidence="2">
    <location>
        <position position="1"/>
    </location>
</feature>
<dbReference type="OrthoDB" id="5326346at2759"/>
<dbReference type="Proteomes" id="UP000235672">
    <property type="component" value="Unassembled WGS sequence"/>
</dbReference>
<evidence type="ECO:0000313" key="2">
    <source>
        <dbReference type="EMBL" id="PMD18673.1"/>
    </source>
</evidence>
<dbReference type="EMBL" id="KZ613493">
    <property type="protein sequence ID" value="PMD18673.1"/>
    <property type="molecule type" value="Genomic_DNA"/>
</dbReference>
<feature type="compositionally biased region" description="Basic residues" evidence="1">
    <location>
        <begin position="274"/>
        <end position="285"/>
    </location>
</feature>
<proteinExistence type="predicted"/>
<evidence type="ECO:0000313" key="3">
    <source>
        <dbReference type="Proteomes" id="UP000235672"/>
    </source>
</evidence>
<feature type="compositionally biased region" description="Basic and acidic residues" evidence="1">
    <location>
        <begin position="286"/>
        <end position="299"/>
    </location>
</feature>
<organism evidence="2 3">
    <name type="scientific">Hyaloscypha hepaticicola</name>
    <dbReference type="NCBI Taxonomy" id="2082293"/>
    <lineage>
        <taxon>Eukaryota</taxon>
        <taxon>Fungi</taxon>
        <taxon>Dikarya</taxon>
        <taxon>Ascomycota</taxon>
        <taxon>Pezizomycotina</taxon>
        <taxon>Leotiomycetes</taxon>
        <taxon>Helotiales</taxon>
        <taxon>Hyaloscyphaceae</taxon>
        <taxon>Hyaloscypha</taxon>
    </lineage>
</organism>
<accession>A0A2J6PXA7</accession>
<name>A0A2J6PXA7_9HELO</name>
<keyword evidence="3" id="KW-1185">Reference proteome</keyword>
<dbReference type="AlphaFoldDB" id="A0A2J6PXA7"/>
<evidence type="ECO:0000256" key="1">
    <source>
        <dbReference type="SAM" id="MobiDB-lite"/>
    </source>
</evidence>
<feature type="region of interest" description="Disordered" evidence="1">
    <location>
        <begin position="273"/>
        <end position="299"/>
    </location>
</feature>
<reference evidence="2 3" key="1">
    <citation type="submission" date="2016-05" db="EMBL/GenBank/DDBJ databases">
        <title>A degradative enzymes factory behind the ericoid mycorrhizal symbiosis.</title>
        <authorList>
            <consortium name="DOE Joint Genome Institute"/>
            <person name="Martino E."/>
            <person name="Morin E."/>
            <person name="Grelet G."/>
            <person name="Kuo A."/>
            <person name="Kohler A."/>
            <person name="Daghino S."/>
            <person name="Barry K."/>
            <person name="Choi C."/>
            <person name="Cichocki N."/>
            <person name="Clum A."/>
            <person name="Copeland A."/>
            <person name="Hainaut M."/>
            <person name="Haridas S."/>
            <person name="Labutti K."/>
            <person name="Lindquist E."/>
            <person name="Lipzen A."/>
            <person name="Khouja H.-R."/>
            <person name="Murat C."/>
            <person name="Ohm R."/>
            <person name="Olson A."/>
            <person name="Spatafora J."/>
            <person name="Veneault-Fourrey C."/>
            <person name="Henrissat B."/>
            <person name="Grigoriev I."/>
            <person name="Martin F."/>
            <person name="Perotto S."/>
        </authorList>
    </citation>
    <scope>NUCLEOTIDE SEQUENCE [LARGE SCALE GENOMIC DNA]</scope>
    <source>
        <strain evidence="2 3">UAMH 7357</strain>
    </source>
</reference>
<sequence>CIRYCEMIMTKYSEGRILQIEGNLAVPLPDEDPDVMIILLNIIHGLSSKVPRRVDLNLLSRLAVAVNHRYMHEAVELWSDTWIENLKRDEGLPGSYTPEILLSWLFIFWVFRKDEDFRHMSQILEREFCSMDARPTEFTNYVPGTIKGKRIDAIESMIAVIHDLITKYSGPNILCDNGQEFSCDANLLGSLLKASAIIGIWPRPEDPYPGIKSKTLADQIRGMRVLDNCEVYSRGRGYYGSTRSHGIKDSIEASMRSLEDRILGLHLMPFLPKTGKRSKKDKKKQAKTDKKLGKREGEF</sequence>